<protein>
    <submittedName>
        <fullName evidence="2">Uncharacterized protein</fullName>
    </submittedName>
</protein>
<gene>
    <name evidence="2" type="ordered locus">Tph_c08900</name>
</gene>
<evidence type="ECO:0000256" key="1">
    <source>
        <dbReference type="SAM" id="MobiDB-lite"/>
    </source>
</evidence>
<dbReference type="EMBL" id="CP003732">
    <property type="protein sequence ID" value="AFV11120.1"/>
    <property type="molecule type" value="Genomic_DNA"/>
</dbReference>
<dbReference type="HOGENOM" id="CLU_3174249_0_0_9"/>
<organism evidence="2 3">
    <name type="scientific">Thermacetogenium phaeum (strain ATCC BAA-254 / DSM 26808 / PB)</name>
    <dbReference type="NCBI Taxonomy" id="1089553"/>
    <lineage>
        <taxon>Bacteria</taxon>
        <taxon>Bacillati</taxon>
        <taxon>Bacillota</taxon>
        <taxon>Clostridia</taxon>
        <taxon>Thermoanaerobacterales</taxon>
        <taxon>Thermoanaerobacteraceae</taxon>
        <taxon>Thermacetogenium</taxon>
    </lineage>
</organism>
<sequence length="47" mass="5197">MERDMRRDDPYRPEPFPARSGLTQTAGAVNLGGAGYLTSLFKKGLVR</sequence>
<feature type="compositionally biased region" description="Basic and acidic residues" evidence="1">
    <location>
        <begin position="1"/>
        <end position="12"/>
    </location>
</feature>
<dbReference type="KEGG" id="tpz:Tph_c08900"/>
<dbReference type="AlphaFoldDB" id="K4LGM1"/>
<keyword evidence="3" id="KW-1185">Reference proteome</keyword>
<name>K4LGM1_THEPS</name>
<evidence type="ECO:0000313" key="2">
    <source>
        <dbReference type="EMBL" id="AFV11120.1"/>
    </source>
</evidence>
<proteinExistence type="predicted"/>
<dbReference type="Proteomes" id="UP000000467">
    <property type="component" value="Chromosome"/>
</dbReference>
<dbReference type="STRING" id="1089553.Tph_c08900"/>
<feature type="region of interest" description="Disordered" evidence="1">
    <location>
        <begin position="1"/>
        <end position="23"/>
    </location>
</feature>
<dbReference type="RefSeq" id="WP_015050001.1">
    <property type="nucleotide sequence ID" value="NC_018870.1"/>
</dbReference>
<evidence type="ECO:0000313" key="3">
    <source>
        <dbReference type="Proteomes" id="UP000000467"/>
    </source>
</evidence>
<reference evidence="2 3" key="1">
    <citation type="journal article" date="2012" name="BMC Genomics">
        <title>Genome-guided analysis of physiological and morphological traits of the fermentative acetate oxidizer Thermacetogenium phaeum.</title>
        <authorList>
            <person name="Oehler D."/>
            <person name="Poehlein A."/>
            <person name="Leimbach A."/>
            <person name="Muller N."/>
            <person name="Daniel R."/>
            <person name="Gottschalk G."/>
            <person name="Schink B."/>
        </authorList>
    </citation>
    <scope>NUCLEOTIDE SEQUENCE [LARGE SCALE GENOMIC DNA]</scope>
    <source>
        <strain evidence="3">ATCC BAA-254 / DSM 26808 / PB</strain>
    </source>
</reference>
<accession>K4LGM1</accession>